<dbReference type="InterPro" id="IPR039329">
    <property type="entry name" value="SIAE"/>
</dbReference>
<dbReference type="EMBL" id="JABCJE010000003">
    <property type="protein sequence ID" value="NVO23360.1"/>
    <property type="molecule type" value="Genomic_DNA"/>
</dbReference>
<comment type="caution">
    <text evidence="3">The sequence shown here is derived from an EMBL/GenBank/DDBJ whole genome shotgun (WGS) entry which is preliminary data.</text>
</comment>
<proteinExistence type="predicted"/>
<dbReference type="AlphaFoldDB" id="A0A850Q9A5"/>
<feature type="region of interest" description="Disordered" evidence="1">
    <location>
        <begin position="169"/>
        <end position="201"/>
    </location>
</feature>
<dbReference type="PANTHER" id="PTHR22901">
    <property type="entry name" value="SIALATE O-ACETYLESTERASE"/>
    <property type="match status" value="1"/>
</dbReference>
<evidence type="ECO:0000259" key="2">
    <source>
        <dbReference type="Pfam" id="PF17936"/>
    </source>
</evidence>
<accession>A0A850Q9A5</accession>
<dbReference type="Proteomes" id="UP000592216">
    <property type="component" value="Unassembled WGS sequence"/>
</dbReference>
<name>A0A850Q9A5_9RHOB</name>
<dbReference type="RefSeq" id="WP_177157392.1">
    <property type="nucleotide sequence ID" value="NZ_JABCJE010000003.1"/>
</dbReference>
<dbReference type="GO" id="GO:0005975">
    <property type="term" value="P:carbohydrate metabolic process"/>
    <property type="evidence" value="ECO:0007669"/>
    <property type="project" value="TreeGrafter"/>
</dbReference>
<evidence type="ECO:0000313" key="4">
    <source>
        <dbReference type="Proteomes" id="UP000592216"/>
    </source>
</evidence>
<dbReference type="PANTHER" id="PTHR22901:SF0">
    <property type="entry name" value="SIALATE O-ACETYLESTERASE"/>
    <property type="match status" value="1"/>
</dbReference>
<dbReference type="Pfam" id="PF17936">
    <property type="entry name" value="Big_6"/>
    <property type="match status" value="1"/>
</dbReference>
<protein>
    <recommendedName>
        <fullName evidence="2">Bacterial Ig domain-containing protein</fullName>
    </recommendedName>
</protein>
<organism evidence="3 4">
    <name type="scientific">Donghicola mangrovi</name>
    <dbReference type="NCBI Taxonomy" id="2729614"/>
    <lineage>
        <taxon>Bacteria</taxon>
        <taxon>Pseudomonadati</taxon>
        <taxon>Pseudomonadota</taxon>
        <taxon>Alphaproteobacteria</taxon>
        <taxon>Rhodobacterales</taxon>
        <taxon>Roseobacteraceae</taxon>
        <taxon>Donghicola</taxon>
    </lineage>
</organism>
<sequence>MQSVDYVVKDGTGAVYRGGLAGEGGQTVLQVTGGQEISLNLARSSVMNYVREGSNLQIALADGRVIVLEDFFNGAESKLYVSADGELSQVVITGEDGVATFGGYADVATWGKWSPSDDLIFVDGDEVMAVVPDDEAVAMLAPAALAGLGPAGAAAAALLGLAALAGGDDDNGSGGSDSSGGEEETVIPTVDPGTHTITSDEDTQTVAVTGTAPAGSTVEVVIGDLTLTTTADDNGDWEVTTSPGNIPEEGSNIAEVTIEDPDGTVTELEGPTFFVDTIPPETSLTDGVVSTDDIWNEAEYDDQDGVLIKGEGEPGSTVYMTIDGVTHSAVVADDGTFEIAFTSDEVADGDTDPDGVRETEVTYYAVDEYGNVEETHTDTLSLDTETWVTADYESFANEGTAYDDDFTANAEEVADDGVTLTGTAEAGATVHIRVGGEQGTTEYTTTADADGNWTLVVPEDEVETGDRYDVPLYIWAEDEQGNTAVEGNPDAEVNDGTVSATGTVYVDTVVTNLSIDDLTPTGTVFNYADTKDGLTLTGTAEIGATEVYVTINGDDSTRTLATVDTATGEWTVTFDPSVVPAIDNGELDVQLDVTDIAGNDDGIGDDYGDDTTITIDNVVPETLTAAQITYDRTDVVTQGFNSNSDVETVSIHSVNENGATTEIGFETVETSSYTIISLDEGISGTDGYDAILTNSDDAGNSSSVYVALLDNDSTAVDVDWSNLDEFNIDSIDLSFLPDATLTLTEEQIIGLSDNGDKVTISGDSDDTVTITGATDTGANETVDGQTYSLYTIGDDGATIAIDDDIQFNT</sequence>
<dbReference type="InterPro" id="IPR041498">
    <property type="entry name" value="Big_6"/>
</dbReference>
<dbReference type="NCBIfam" id="NF033510">
    <property type="entry name" value="Ca_tandemer"/>
    <property type="match status" value="4"/>
</dbReference>
<feature type="domain" description="Bacterial Ig" evidence="2">
    <location>
        <begin position="411"/>
        <end position="484"/>
    </location>
</feature>
<dbReference type="Gene3D" id="2.60.40.10">
    <property type="entry name" value="Immunoglobulins"/>
    <property type="match status" value="4"/>
</dbReference>
<dbReference type="InterPro" id="IPR013783">
    <property type="entry name" value="Ig-like_fold"/>
</dbReference>
<evidence type="ECO:0000313" key="3">
    <source>
        <dbReference type="EMBL" id="NVO23360.1"/>
    </source>
</evidence>
<gene>
    <name evidence="3" type="ORF">HJ536_08325</name>
</gene>
<dbReference type="GO" id="GO:0001681">
    <property type="term" value="F:sialate O-acetylesterase activity"/>
    <property type="evidence" value="ECO:0007669"/>
    <property type="project" value="InterPro"/>
</dbReference>
<evidence type="ECO:0000256" key="1">
    <source>
        <dbReference type="SAM" id="MobiDB-lite"/>
    </source>
</evidence>
<reference evidence="3 4" key="1">
    <citation type="submission" date="2020-04" db="EMBL/GenBank/DDBJ databases">
        <title>Donghicola sp., a member of the Rhodobacteraceae family isolated from mangrove forest in Thailand.</title>
        <authorList>
            <person name="Charoenyingcharoen P."/>
            <person name="Yukphan P."/>
        </authorList>
    </citation>
    <scope>NUCLEOTIDE SEQUENCE [LARGE SCALE GENOMIC DNA]</scope>
    <source>
        <strain evidence="3 4">B5-SW-15</strain>
    </source>
</reference>